<proteinExistence type="predicted"/>
<dbReference type="Proteomes" id="UP001221898">
    <property type="component" value="Unassembled WGS sequence"/>
</dbReference>
<organism evidence="1 2">
    <name type="scientific">Aldrovandia affinis</name>
    <dbReference type="NCBI Taxonomy" id="143900"/>
    <lineage>
        <taxon>Eukaryota</taxon>
        <taxon>Metazoa</taxon>
        <taxon>Chordata</taxon>
        <taxon>Craniata</taxon>
        <taxon>Vertebrata</taxon>
        <taxon>Euteleostomi</taxon>
        <taxon>Actinopterygii</taxon>
        <taxon>Neopterygii</taxon>
        <taxon>Teleostei</taxon>
        <taxon>Notacanthiformes</taxon>
        <taxon>Halosauridae</taxon>
        <taxon>Aldrovandia</taxon>
    </lineage>
</organism>
<dbReference type="EMBL" id="JAINUG010000194">
    <property type="protein sequence ID" value="KAJ8388475.1"/>
    <property type="molecule type" value="Genomic_DNA"/>
</dbReference>
<evidence type="ECO:0000313" key="2">
    <source>
        <dbReference type="Proteomes" id="UP001221898"/>
    </source>
</evidence>
<sequence>MSGASGGSDAANYACQADPVGQVLHSWGALEAQVPAVGVWAAARTSGHPPQVGALNLRGSISHRPVESILFAWKVSAMVLTASPHVPVASPEALSSCQEAGEAGGRAK</sequence>
<reference evidence="1" key="1">
    <citation type="journal article" date="2023" name="Science">
        <title>Genome structures resolve the early diversification of teleost fishes.</title>
        <authorList>
            <person name="Parey E."/>
            <person name="Louis A."/>
            <person name="Montfort J."/>
            <person name="Bouchez O."/>
            <person name="Roques C."/>
            <person name="Iampietro C."/>
            <person name="Lluch J."/>
            <person name="Castinel A."/>
            <person name="Donnadieu C."/>
            <person name="Desvignes T."/>
            <person name="Floi Bucao C."/>
            <person name="Jouanno E."/>
            <person name="Wen M."/>
            <person name="Mejri S."/>
            <person name="Dirks R."/>
            <person name="Jansen H."/>
            <person name="Henkel C."/>
            <person name="Chen W.J."/>
            <person name="Zahm M."/>
            <person name="Cabau C."/>
            <person name="Klopp C."/>
            <person name="Thompson A.W."/>
            <person name="Robinson-Rechavi M."/>
            <person name="Braasch I."/>
            <person name="Lecointre G."/>
            <person name="Bobe J."/>
            <person name="Postlethwait J.H."/>
            <person name="Berthelot C."/>
            <person name="Roest Crollius H."/>
            <person name="Guiguen Y."/>
        </authorList>
    </citation>
    <scope>NUCLEOTIDE SEQUENCE</scope>
    <source>
        <strain evidence="1">NC1722</strain>
    </source>
</reference>
<dbReference type="AlphaFoldDB" id="A0AAD7RQU0"/>
<name>A0AAD7RQU0_9TELE</name>
<gene>
    <name evidence="1" type="ORF">AAFF_G00133510</name>
</gene>
<keyword evidence="2" id="KW-1185">Reference proteome</keyword>
<comment type="caution">
    <text evidence="1">The sequence shown here is derived from an EMBL/GenBank/DDBJ whole genome shotgun (WGS) entry which is preliminary data.</text>
</comment>
<evidence type="ECO:0000313" key="1">
    <source>
        <dbReference type="EMBL" id="KAJ8388475.1"/>
    </source>
</evidence>
<protein>
    <submittedName>
        <fullName evidence="1">Uncharacterized protein</fullName>
    </submittedName>
</protein>
<accession>A0AAD7RQU0</accession>